<dbReference type="EMBL" id="JBDLBR010000006">
    <property type="protein sequence ID" value="MEN7538529.1"/>
    <property type="molecule type" value="Genomic_DNA"/>
</dbReference>
<reference evidence="2 3" key="1">
    <citation type="submission" date="2024-05" db="EMBL/GenBank/DDBJ databases">
        <authorList>
            <person name="Park S."/>
        </authorList>
    </citation>
    <scope>NUCLEOTIDE SEQUENCE [LARGE SCALE GENOMIC DNA]</scope>
    <source>
        <strain evidence="2 3">DGU5</strain>
    </source>
</reference>
<keyword evidence="1" id="KW-0812">Transmembrane</keyword>
<evidence type="ECO:0000313" key="3">
    <source>
        <dbReference type="Proteomes" id="UP001484535"/>
    </source>
</evidence>
<keyword evidence="1" id="KW-0472">Membrane</keyword>
<evidence type="ECO:0000313" key="2">
    <source>
        <dbReference type="EMBL" id="MEN7538529.1"/>
    </source>
</evidence>
<dbReference type="RefSeq" id="WP_346785988.1">
    <property type="nucleotide sequence ID" value="NZ_JBDLBR010000006.1"/>
</dbReference>
<feature type="transmembrane region" description="Helical" evidence="1">
    <location>
        <begin position="79"/>
        <end position="96"/>
    </location>
</feature>
<comment type="caution">
    <text evidence="2">The sequence shown here is derived from an EMBL/GenBank/DDBJ whole genome shotgun (WGS) entry which is preliminary data.</text>
</comment>
<organism evidence="2 3">
    <name type="scientific">Aurantiacibacter flavus</name>
    <dbReference type="NCBI Taxonomy" id="3145232"/>
    <lineage>
        <taxon>Bacteria</taxon>
        <taxon>Pseudomonadati</taxon>
        <taxon>Pseudomonadota</taxon>
        <taxon>Alphaproteobacteria</taxon>
        <taxon>Sphingomonadales</taxon>
        <taxon>Erythrobacteraceae</taxon>
        <taxon>Aurantiacibacter</taxon>
    </lineage>
</organism>
<evidence type="ECO:0000256" key="1">
    <source>
        <dbReference type="SAM" id="Phobius"/>
    </source>
</evidence>
<accession>A0ABV0D074</accession>
<protein>
    <submittedName>
        <fullName evidence="2">Uncharacterized protein</fullName>
    </submittedName>
</protein>
<keyword evidence="1" id="KW-1133">Transmembrane helix</keyword>
<name>A0ABV0D074_9SPHN</name>
<feature type="transmembrane region" description="Helical" evidence="1">
    <location>
        <begin position="21"/>
        <end position="40"/>
    </location>
</feature>
<keyword evidence="3" id="KW-1185">Reference proteome</keyword>
<gene>
    <name evidence="2" type="ORF">ABDJ38_15215</name>
</gene>
<sequence length="102" mass="10917">MTRKSKAKRTAEAEVGKPITHPVIAEILIVVIAALLRNFVVQMLEKGKIVQTESDRKLLKSSPTRRVGLLGAKYVAKKSVPGAMMIGAAIVANALIRGRAGN</sequence>
<dbReference type="Proteomes" id="UP001484535">
    <property type="component" value="Unassembled WGS sequence"/>
</dbReference>
<proteinExistence type="predicted"/>